<dbReference type="AlphaFoldDB" id="L7VR19"/>
<sequence>MGRVSVPKAVGPKNTMKQNVQAKTWQNRFEARSNKALDSGCLDNWVLERTVDRKNLERRSDCMLLPKSSNSTSKLPHHAPMHHCGDPL</sequence>
<protein>
    <submittedName>
        <fullName evidence="2">Uncharacterized protein</fullName>
    </submittedName>
</protein>
<evidence type="ECO:0000256" key="1">
    <source>
        <dbReference type="SAM" id="MobiDB-lite"/>
    </source>
</evidence>
<proteinExistence type="predicted"/>
<dbReference type="EMBL" id="JX649870">
    <property type="protein sequence ID" value="AGC71382.1"/>
    <property type="molecule type" value="Genomic_DNA"/>
</dbReference>
<organism evidence="2">
    <name type="scientific">uncultured bacterium A1Q1_fos_1815</name>
    <dbReference type="NCBI Taxonomy" id="1256553"/>
    <lineage>
        <taxon>Bacteria</taxon>
        <taxon>environmental samples</taxon>
    </lineage>
</organism>
<feature type="region of interest" description="Disordered" evidence="1">
    <location>
        <begin position="65"/>
        <end position="88"/>
    </location>
</feature>
<evidence type="ECO:0000313" key="2">
    <source>
        <dbReference type="EMBL" id="AGC71382.1"/>
    </source>
</evidence>
<reference evidence="2" key="1">
    <citation type="submission" date="2012-09" db="EMBL/GenBank/DDBJ databases">
        <title>Metagenomic Characterization of a Microbial Community in Wastewater Detects High Levels of Antibiotic Resistance.</title>
        <authorList>
            <person name="Abrams M."/>
            <person name="Caldwell A."/>
            <person name="Vandaei E."/>
            <person name="Lee W."/>
            <person name="Perrott J."/>
            <person name="Khan S.Y."/>
            <person name="Ta J."/>
            <person name="Romero D."/>
            <person name="Nguyen V."/>
            <person name="Pourmand N."/>
            <person name="Ouverney C.C."/>
        </authorList>
    </citation>
    <scope>NUCLEOTIDE SEQUENCE</scope>
</reference>
<accession>L7VR19</accession>
<feature type="region of interest" description="Disordered" evidence="1">
    <location>
        <begin position="1"/>
        <end position="21"/>
    </location>
</feature>
<name>L7VR19_9BACT</name>